<evidence type="ECO:0000313" key="2">
    <source>
        <dbReference type="EMBL" id="KAG0568283.1"/>
    </source>
</evidence>
<sequence length="51" mass="5540">MLAVVWGWFLCGCGMEGVACVEGVSIVTGWLQHRGGKVITWGPMHFECGEN</sequence>
<proteinExistence type="predicted"/>
<evidence type="ECO:0000256" key="1">
    <source>
        <dbReference type="SAM" id="SignalP"/>
    </source>
</evidence>
<accession>A0A8T0HA25</accession>
<dbReference type="AlphaFoldDB" id="A0A8T0HA25"/>
<feature type="signal peptide" evidence="1">
    <location>
        <begin position="1"/>
        <end position="20"/>
    </location>
</feature>
<dbReference type="EMBL" id="CM026427">
    <property type="protein sequence ID" value="KAG0568283.1"/>
    <property type="molecule type" value="Genomic_DNA"/>
</dbReference>
<comment type="caution">
    <text evidence="2">The sequence shown here is derived from an EMBL/GenBank/DDBJ whole genome shotgun (WGS) entry which is preliminary data.</text>
</comment>
<feature type="chain" id="PRO_5035757090" evidence="1">
    <location>
        <begin position="21"/>
        <end position="51"/>
    </location>
</feature>
<keyword evidence="1" id="KW-0732">Signal</keyword>
<name>A0A8T0HA25_CERPU</name>
<protein>
    <submittedName>
        <fullName evidence="2">Uncharacterized protein</fullName>
    </submittedName>
</protein>
<gene>
    <name evidence="2" type="ORF">KC19_6G009300</name>
</gene>
<organism evidence="2 3">
    <name type="scientific">Ceratodon purpureus</name>
    <name type="common">Fire moss</name>
    <name type="synonym">Dicranum purpureum</name>
    <dbReference type="NCBI Taxonomy" id="3225"/>
    <lineage>
        <taxon>Eukaryota</taxon>
        <taxon>Viridiplantae</taxon>
        <taxon>Streptophyta</taxon>
        <taxon>Embryophyta</taxon>
        <taxon>Bryophyta</taxon>
        <taxon>Bryophytina</taxon>
        <taxon>Bryopsida</taxon>
        <taxon>Dicranidae</taxon>
        <taxon>Pseudoditrichales</taxon>
        <taxon>Ditrichaceae</taxon>
        <taxon>Ceratodon</taxon>
    </lineage>
</organism>
<reference evidence="2 3" key="1">
    <citation type="submission" date="2020-06" db="EMBL/GenBank/DDBJ databases">
        <title>WGS assembly of Ceratodon purpureus strain R40.</title>
        <authorList>
            <person name="Carey S.B."/>
            <person name="Jenkins J."/>
            <person name="Shu S."/>
            <person name="Lovell J.T."/>
            <person name="Sreedasyam A."/>
            <person name="Maumus F."/>
            <person name="Tiley G.P."/>
            <person name="Fernandez-Pozo N."/>
            <person name="Barry K."/>
            <person name="Chen C."/>
            <person name="Wang M."/>
            <person name="Lipzen A."/>
            <person name="Daum C."/>
            <person name="Saski C.A."/>
            <person name="Payton A.C."/>
            <person name="Mcbreen J.C."/>
            <person name="Conrad R.E."/>
            <person name="Kollar L.M."/>
            <person name="Olsson S."/>
            <person name="Huttunen S."/>
            <person name="Landis J.B."/>
            <person name="Wickett N.J."/>
            <person name="Johnson M.G."/>
            <person name="Rensing S.A."/>
            <person name="Grimwood J."/>
            <person name="Schmutz J."/>
            <person name="Mcdaniel S.F."/>
        </authorList>
    </citation>
    <scope>NUCLEOTIDE SEQUENCE [LARGE SCALE GENOMIC DNA]</scope>
    <source>
        <strain evidence="2 3">R40</strain>
    </source>
</reference>
<dbReference type="Proteomes" id="UP000822688">
    <property type="component" value="Chromosome 6"/>
</dbReference>
<keyword evidence="3" id="KW-1185">Reference proteome</keyword>
<evidence type="ECO:0000313" key="3">
    <source>
        <dbReference type="Proteomes" id="UP000822688"/>
    </source>
</evidence>